<evidence type="ECO:0000313" key="1">
    <source>
        <dbReference type="EMBL" id="EXJ76851.1"/>
    </source>
</evidence>
<keyword evidence="2" id="KW-1185">Reference proteome</keyword>
<dbReference type="EMBL" id="AMGY01000012">
    <property type="protein sequence ID" value="EXJ76851.1"/>
    <property type="molecule type" value="Genomic_DNA"/>
</dbReference>
<gene>
    <name evidence="1" type="ORF">A1O3_10496</name>
</gene>
<accession>W9XIT8</accession>
<reference evidence="1 2" key="1">
    <citation type="submission" date="2013-03" db="EMBL/GenBank/DDBJ databases">
        <title>The Genome Sequence of Capronia epimyces CBS 606.96.</title>
        <authorList>
            <consortium name="The Broad Institute Genomics Platform"/>
            <person name="Cuomo C."/>
            <person name="de Hoog S."/>
            <person name="Gorbushina A."/>
            <person name="Walker B."/>
            <person name="Young S.K."/>
            <person name="Zeng Q."/>
            <person name="Gargeya S."/>
            <person name="Fitzgerald M."/>
            <person name="Haas B."/>
            <person name="Abouelleil A."/>
            <person name="Allen A.W."/>
            <person name="Alvarado L."/>
            <person name="Arachchi H.M."/>
            <person name="Berlin A.M."/>
            <person name="Chapman S.B."/>
            <person name="Gainer-Dewar J."/>
            <person name="Goldberg J."/>
            <person name="Griggs A."/>
            <person name="Gujja S."/>
            <person name="Hansen M."/>
            <person name="Howarth C."/>
            <person name="Imamovic A."/>
            <person name="Ireland A."/>
            <person name="Larimer J."/>
            <person name="McCowan C."/>
            <person name="Murphy C."/>
            <person name="Pearson M."/>
            <person name="Poon T.W."/>
            <person name="Priest M."/>
            <person name="Roberts A."/>
            <person name="Saif S."/>
            <person name="Shea T."/>
            <person name="Sisk P."/>
            <person name="Sykes S."/>
            <person name="Wortman J."/>
            <person name="Nusbaum C."/>
            <person name="Birren B."/>
        </authorList>
    </citation>
    <scope>NUCLEOTIDE SEQUENCE [LARGE SCALE GENOMIC DNA]</scope>
    <source>
        <strain evidence="1 2">CBS 606.96</strain>
    </source>
</reference>
<dbReference type="OrthoDB" id="3553547at2759"/>
<organism evidence="1 2">
    <name type="scientific">Capronia epimyces CBS 606.96</name>
    <dbReference type="NCBI Taxonomy" id="1182542"/>
    <lineage>
        <taxon>Eukaryota</taxon>
        <taxon>Fungi</taxon>
        <taxon>Dikarya</taxon>
        <taxon>Ascomycota</taxon>
        <taxon>Pezizomycotina</taxon>
        <taxon>Eurotiomycetes</taxon>
        <taxon>Chaetothyriomycetidae</taxon>
        <taxon>Chaetothyriales</taxon>
        <taxon>Herpotrichiellaceae</taxon>
        <taxon>Capronia</taxon>
    </lineage>
</organism>
<proteinExistence type="predicted"/>
<dbReference type="STRING" id="1182542.W9XIT8"/>
<dbReference type="Proteomes" id="UP000019478">
    <property type="component" value="Unassembled WGS sequence"/>
</dbReference>
<dbReference type="AlphaFoldDB" id="W9XIT8"/>
<sequence>MTSFADTAGLPENLSSRLGELRRDLEVLRSEHLAPFQANQFQYTATENDIIQTLYRSGRTIDRLLDADASVTSVGELPDPLLGFDVAEIGDNARKRTPEFQRYLSQLEDVDNIRERLTDVHSERSQLLEEQESRAKFGLSLDDESLQFLDASQEQERLLFEELDYAVLVLNALERLVDDEEALHIPDDHPYDEEDEKAGLAEAVGPMTLSDSSVARSIGQQDPLSFQPVLQTRNLKFAEHLAGPSTAPIPPANFINVWLLHRVYSLPGLLRQFTALLDTHGVAGDALSMESIFVTTWFNDSSAADFARHRTFADQQSKLVYMDDTQFLHQRSDAVYARQPASIPLLKMGPSTTAQDIITQAIRARASTLSQSFN</sequence>
<comment type="caution">
    <text evidence="1">The sequence shown here is derived from an EMBL/GenBank/DDBJ whole genome shotgun (WGS) entry which is preliminary data.</text>
</comment>
<dbReference type="HOGENOM" id="CLU_045002_0_0_1"/>
<evidence type="ECO:0000313" key="2">
    <source>
        <dbReference type="Proteomes" id="UP000019478"/>
    </source>
</evidence>
<dbReference type="RefSeq" id="XP_007738776.1">
    <property type="nucleotide sequence ID" value="XM_007740586.1"/>
</dbReference>
<protein>
    <submittedName>
        <fullName evidence="1">Uncharacterized protein</fullName>
    </submittedName>
</protein>
<name>W9XIT8_9EURO</name>
<dbReference type="GeneID" id="19174576"/>
<dbReference type="eggNOG" id="ENOG502QQEE">
    <property type="taxonomic scope" value="Eukaryota"/>
</dbReference>